<gene>
    <name evidence="11" type="ORF">C7443_11447</name>
</gene>
<sequence length="214" mass="24139">MSDIEKLIRGFQRFRARYFERDRKLFSQLATQGQTPRTLVIACSDSRVDPAIITDAEPGDLFVIRNVASLVPPAEEGGKHHGTSAALQFAVCDLQVANIVVMGHGHCGGIRALMEGSGDESDGYIGPWVHIAERARQKVLARWPDASPAFQHRACERLAVLVSLDNLLTFDFVRERIEAGTLRMFGWYFDIENGELMQYDAEKKRFHDLYLGWD</sequence>
<dbReference type="PANTHER" id="PTHR11002:SF76">
    <property type="entry name" value="CARBONIC ANHYDRASE"/>
    <property type="match status" value="1"/>
</dbReference>
<dbReference type="OrthoDB" id="9797527at2"/>
<dbReference type="EMBL" id="QGTJ01000014">
    <property type="protein sequence ID" value="PWV58721.1"/>
    <property type="molecule type" value="Genomic_DNA"/>
</dbReference>
<comment type="cofactor">
    <cofactor evidence="9">
        <name>Zn(2+)</name>
        <dbReference type="ChEBI" id="CHEBI:29105"/>
    </cofactor>
    <text evidence="9">Binds 1 zinc ion per subunit.</text>
</comment>
<evidence type="ECO:0000256" key="8">
    <source>
        <dbReference type="ARBA" id="ARBA00048348"/>
    </source>
</evidence>
<evidence type="ECO:0000256" key="10">
    <source>
        <dbReference type="RuleBase" id="RU003956"/>
    </source>
</evidence>
<keyword evidence="12" id="KW-1185">Reference proteome</keyword>
<comment type="caution">
    <text evidence="11">The sequence shown here is derived from an EMBL/GenBank/DDBJ whole genome shotgun (WGS) entry which is preliminary data.</text>
</comment>
<evidence type="ECO:0000256" key="7">
    <source>
        <dbReference type="ARBA" id="ARBA00031969"/>
    </source>
</evidence>
<evidence type="ECO:0000256" key="2">
    <source>
        <dbReference type="ARBA" id="ARBA00012925"/>
    </source>
</evidence>
<dbReference type="AlphaFoldDB" id="A0A317MQM7"/>
<dbReference type="SUPFAM" id="SSF53056">
    <property type="entry name" value="beta-carbonic anhydrase, cab"/>
    <property type="match status" value="1"/>
</dbReference>
<dbReference type="FunFam" id="3.40.1050.10:FF:000003">
    <property type="entry name" value="Carbonic anhydrase"/>
    <property type="match status" value="1"/>
</dbReference>
<evidence type="ECO:0000313" key="11">
    <source>
        <dbReference type="EMBL" id="PWV58721.1"/>
    </source>
</evidence>
<dbReference type="PROSITE" id="PS00705">
    <property type="entry name" value="PROK_CO2_ANHYDRASE_2"/>
    <property type="match status" value="1"/>
</dbReference>
<accession>A0A317MQM7</accession>
<feature type="binding site" evidence="9">
    <location>
        <position position="45"/>
    </location>
    <ligand>
        <name>Zn(2+)</name>
        <dbReference type="ChEBI" id="CHEBI:29105"/>
    </ligand>
</feature>
<dbReference type="InterPro" id="IPR036874">
    <property type="entry name" value="Carbonic_anhydrase_sf"/>
</dbReference>
<keyword evidence="6 10" id="KW-0456">Lyase</keyword>
<dbReference type="RefSeq" id="WP_110020287.1">
    <property type="nucleotide sequence ID" value="NZ_QGTJ01000014.1"/>
</dbReference>
<dbReference type="InterPro" id="IPR045066">
    <property type="entry name" value="Beta_CA_cladeB"/>
</dbReference>
<protein>
    <recommendedName>
        <fullName evidence="3 10">Carbonic anhydrase</fullName>
        <ecNumber evidence="2 10">4.2.1.1</ecNumber>
    </recommendedName>
    <alternativeName>
        <fullName evidence="7 10">Carbonate dehydratase</fullName>
    </alternativeName>
</protein>
<comment type="function">
    <text evidence="10">Reversible hydration of carbon dioxide.</text>
</comment>
<dbReference type="GO" id="GO:0015976">
    <property type="term" value="P:carbon utilization"/>
    <property type="evidence" value="ECO:0007669"/>
    <property type="project" value="InterPro"/>
</dbReference>
<dbReference type="Gene3D" id="3.40.1050.10">
    <property type="entry name" value="Carbonic anhydrase"/>
    <property type="match status" value="1"/>
</dbReference>
<evidence type="ECO:0000256" key="1">
    <source>
        <dbReference type="ARBA" id="ARBA00006217"/>
    </source>
</evidence>
<dbReference type="CDD" id="cd00884">
    <property type="entry name" value="beta_CA_cladeB"/>
    <property type="match status" value="1"/>
</dbReference>
<evidence type="ECO:0000256" key="4">
    <source>
        <dbReference type="ARBA" id="ARBA00022723"/>
    </source>
</evidence>
<reference evidence="11 12" key="1">
    <citation type="submission" date="2018-05" db="EMBL/GenBank/DDBJ databases">
        <title>Genomic Encyclopedia of Type Strains, Phase IV (KMG-IV): sequencing the most valuable type-strain genomes for metagenomic binning, comparative biology and taxonomic classification.</title>
        <authorList>
            <person name="Goeker M."/>
        </authorList>
    </citation>
    <scope>NUCLEOTIDE SEQUENCE [LARGE SCALE GENOMIC DNA]</scope>
    <source>
        <strain evidence="11 12">DSM 23606</strain>
    </source>
</reference>
<dbReference type="InterPro" id="IPR001765">
    <property type="entry name" value="Carbonic_anhydrase"/>
</dbReference>
<evidence type="ECO:0000256" key="6">
    <source>
        <dbReference type="ARBA" id="ARBA00023239"/>
    </source>
</evidence>
<evidence type="ECO:0000313" key="12">
    <source>
        <dbReference type="Proteomes" id="UP000246569"/>
    </source>
</evidence>
<name>A0A317MQM7_9GAMM</name>
<feature type="binding site" evidence="9">
    <location>
        <position position="104"/>
    </location>
    <ligand>
        <name>Zn(2+)</name>
        <dbReference type="ChEBI" id="CHEBI:29105"/>
    </ligand>
</feature>
<keyword evidence="5 9" id="KW-0862">Zinc</keyword>
<dbReference type="InterPro" id="IPR015892">
    <property type="entry name" value="Carbonic_anhydrase_CS"/>
</dbReference>
<dbReference type="EC" id="4.2.1.1" evidence="2 10"/>
<evidence type="ECO:0000256" key="3">
    <source>
        <dbReference type="ARBA" id="ARBA00014628"/>
    </source>
</evidence>
<evidence type="ECO:0000256" key="9">
    <source>
        <dbReference type="PIRSR" id="PIRSR601765-1"/>
    </source>
</evidence>
<dbReference type="Pfam" id="PF00484">
    <property type="entry name" value="Pro_CA"/>
    <property type="match status" value="1"/>
</dbReference>
<comment type="catalytic activity">
    <reaction evidence="8 10">
        <text>hydrogencarbonate + H(+) = CO2 + H2O</text>
        <dbReference type="Rhea" id="RHEA:10748"/>
        <dbReference type="ChEBI" id="CHEBI:15377"/>
        <dbReference type="ChEBI" id="CHEBI:15378"/>
        <dbReference type="ChEBI" id="CHEBI:16526"/>
        <dbReference type="ChEBI" id="CHEBI:17544"/>
        <dbReference type="EC" id="4.2.1.1"/>
    </reaction>
</comment>
<evidence type="ECO:0000256" key="5">
    <source>
        <dbReference type="ARBA" id="ARBA00022833"/>
    </source>
</evidence>
<dbReference type="SMART" id="SM00947">
    <property type="entry name" value="Pro_CA"/>
    <property type="match status" value="1"/>
</dbReference>
<organism evidence="11 12">
    <name type="scientific">Plasticicumulans acidivorans</name>
    <dbReference type="NCBI Taxonomy" id="886464"/>
    <lineage>
        <taxon>Bacteria</taxon>
        <taxon>Pseudomonadati</taxon>
        <taxon>Pseudomonadota</taxon>
        <taxon>Gammaproteobacteria</taxon>
        <taxon>Candidatus Competibacteraceae</taxon>
        <taxon>Plasticicumulans</taxon>
    </lineage>
</organism>
<dbReference type="GO" id="GO:0008270">
    <property type="term" value="F:zinc ion binding"/>
    <property type="evidence" value="ECO:0007669"/>
    <property type="project" value="UniProtKB-UniRule"/>
</dbReference>
<comment type="similarity">
    <text evidence="1 10">Belongs to the beta-class carbonic anhydrase family.</text>
</comment>
<proteinExistence type="inferred from homology"/>
<feature type="binding site" evidence="9">
    <location>
        <position position="107"/>
    </location>
    <ligand>
        <name>Zn(2+)</name>
        <dbReference type="ChEBI" id="CHEBI:29105"/>
    </ligand>
</feature>
<dbReference type="PANTHER" id="PTHR11002">
    <property type="entry name" value="CARBONIC ANHYDRASE"/>
    <property type="match status" value="1"/>
</dbReference>
<dbReference type="GO" id="GO:0004089">
    <property type="term" value="F:carbonate dehydratase activity"/>
    <property type="evidence" value="ECO:0007669"/>
    <property type="project" value="UniProtKB-UniRule"/>
</dbReference>
<keyword evidence="4 9" id="KW-0479">Metal-binding</keyword>
<feature type="binding site" evidence="9">
    <location>
        <position position="43"/>
    </location>
    <ligand>
        <name>Zn(2+)</name>
        <dbReference type="ChEBI" id="CHEBI:29105"/>
    </ligand>
</feature>
<dbReference type="PROSITE" id="PS00704">
    <property type="entry name" value="PROK_CO2_ANHYDRASE_1"/>
    <property type="match status" value="1"/>
</dbReference>
<dbReference type="Proteomes" id="UP000246569">
    <property type="component" value="Unassembled WGS sequence"/>
</dbReference>